<organism evidence="3 4">
    <name type="scientific">Clathrus columnatus</name>
    <dbReference type="NCBI Taxonomy" id="1419009"/>
    <lineage>
        <taxon>Eukaryota</taxon>
        <taxon>Fungi</taxon>
        <taxon>Dikarya</taxon>
        <taxon>Basidiomycota</taxon>
        <taxon>Agaricomycotina</taxon>
        <taxon>Agaricomycetes</taxon>
        <taxon>Phallomycetidae</taxon>
        <taxon>Phallales</taxon>
        <taxon>Clathraceae</taxon>
        <taxon>Clathrus</taxon>
    </lineage>
</organism>
<comment type="caution">
    <text evidence="3">The sequence shown here is derived from an EMBL/GenBank/DDBJ whole genome shotgun (WGS) entry which is preliminary data.</text>
</comment>
<evidence type="ECO:0000313" key="4">
    <source>
        <dbReference type="Proteomes" id="UP001050691"/>
    </source>
</evidence>
<protein>
    <recommendedName>
        <fullName evidence="5">Amidohydrolase-related domain-containing protein</fullName>
    </recommendedName>
</protein>
<evidence type="ECO:0000313" key="3">
    <source>
        <dbReference type="EMBL" id="GJJ15372.1"/>
    </source>
</evidence>
<dbReference type="Gene3D" id="3.20.20.140">
    <property type="entry name" value="Metal-dependent hydrolases"/>
    <property type="match status" value="1"/>
</dbReference>
<dbReference type="AlphaFoldDB" id="A0AAV5ANM5"/>
<accession>A0AAV5ANM5</accession>
<reference evidence="3" key="1">
    <citation type="submission" date="2021-10" db="EMBL/GenBank/DDBJ databases">
        <title>De novo Genome Assembly of Clathrus columnatus (Basidiomycota, Fungi) Using Illumina and Nanopore Sequence Data.</title>
        <authorList>
            <person name="Ogiso-Tanaka E."/>
            <person name="Itagaki H."/>
            <person name="Hosoya T."/>
            <person name="Hosaka K."/>
        </authorList>
    </citation>
    <scope>NUCLEOTIDE SEQUENCE</scope>
    <source>
        <strain evidence="3">MO-923</strain>
    </source>
</reference>
<dbReference type="InterPro" id="IPR032466">
    <property type="entry name" value="Metal_Hydrolase"/>
</dbReference>
<dbReference type="PANTHER" id="PTHR21240">
    <property type="entry name" value="2-AMINO-3-CARBOXYLMUCONATE-6-SEMIALDEHYDE DECARBOXYLASE"/>
    <property type="match status" value="1"/>
</dbReference>
<name>A0AAV5ANM5_9AGAM</name>
<comment type="similarity">
    <text evidence="2">Belongs to the metallo-dependent hydrolases superfamily.</text>
</comment>
<keyword evidence="1 2" id="KW-0456">Lyase</keyword>
<evidence type="ECO:0000256" key="2">
    <source>
        <dbReference type="RuleBase" id="RU366045"/>
    </source>
</evidence>
<dbReference type="SUPFAM" id="SSF51556">
    <property type="entry name" value="Metallo-dependent hydrolases"/>
    <property type="match status" value="1"/>
</dbReference>
<dbReference type="InterPro" id="IPR032465">
    <property type="entry name" value="ACMSD"/>
</dbReference>
<gene>
    <name evidence="3" type="ORF">Clacol_009648</name>
</gene>
<evidence type="ECO:0000256" key="1">
    <source>
        <dbReference type="ARBA" id="ARBA00023239"/>
    </source>
</evidence>
<dbReference type="Proteomes" id="UP001050691">
    <property type="component" value="Unassembled WGS sequence"/>
</dbReference>
<dbReference type="PANTHER" id="PTHR21240:SF30">
    <property type="entry name" value="AMIDOHYDROLASE-RELATED DOMAIN-CONTAINING PROTEIN-RELATED"/>
    <property type="match status" value="1"/>
</dbReference>
<keyword evidence="2" id="KW-0210">Decarboxylase</keyword>
<evidence type="ECO:0008006" key="5">
    <source>
        <dbReference type="Google" id="ProtNLM"/>
    </source>
</evidence>
<dbReference type="EMBL" id="BPWL01000011">
    <property type="protein sequence ID" value="GJJ15372.1"/>
    <property type="molecule type" value="Genomic_DNA"/>
</dbReference>
<keyword evidence="4" id="KW-1185">Reference proteome</keyword>
<dbReference type="GO" id="GO:0005829">
    <property type="term" value="C:cytosol"/>
    <property type="evidence" value="ECO:0007669"/>
    <property type="project" value="TreeGrafter"/>
</dbReference>
<sequence>MPEFPTVLRFLRALLNGFQQAGVDNSTLLYDQPAYDVFWQMVIKLDVPVYMHPRSNTEEVICRKNRNVKVIVGHLGERIPSDLLRIDEQLKRSLVQGPPMKETITSYWHTNLFETTSGNFATDLLQFHISQIGLNLDRIVFSIDYPYVTMEEGATWVDGLPVDGQDLLQIKRGLAIELLGLDK</sequence>
<dbReference type="GO" id="GO:0019748">
    <property type="term" value="P:secondary metabolic process"/>
    <property type="evidence" value="ECO:0007669"/>
    <property type="project" value="TreeGrafter"/>
</dbReference>
<proteinExistence type="inferred from homology"/>
<dbReference type="GO" id="GO:0016831">
    <property type="term" value="F:carboxy-lyase activity"/>
    <property type="evidence" value="ECO:0007669"/>
    <property type="project" value="UniProtKB-KW"/>
</dbReference>